<feature type="transmembrane region" description="Helical" evidence="7">
    <location>
        <begin position="128"/>
        <end position="149"/>
    </location>
</feature>
<protein>
    <recommendedName>
        <fullName evidence="7">Phosphatidylglycerol--prolipoprotein diacylglyceryl transferase</fullName>
        <ecNumber evidence="7">2.5.1.145</ecNumber>
    </recommendedName>
</protein>
<evidence type="ECO:0000256" key="5">
    <source>
        <dbReference type="ARBA" id="ARBA00022989"/>
    </source>
</evidence>
<keyword evidence="6 7" id="KW-0472">Membrane</keyword>
<keyword evidence="3 7" id="KW-0808">Transferase</keyword>
<dbReference type="EMBL" id="RJKX01000015">
    <property type="protein sequence ID" value="ROP84617.1"/>
    <property type="molecule type" value="Genomic_DNA"/>
</dbReference>
<dbReference type="RefSeq" id="WP_123692685.1">
    <property type="nucleotide sequence ID" value="NZ_AP019700.1"/>
</dbReference>
<dbReference type="Proteomes" id="UP000278222">
    <property type="component" value="Unassembled WGS sequence"/>
</dbReference>
<evidence type="ECO:0000256" key="2">
    <source>
        <dbReference type="ARBA" id="ARBA00022475"/>
    </source>
</evidence>
<evidence type="ECO:0000313" key="8">
    <source>
        <dbReference type="EMBL" id="ROP84617.1"/>
    </source>
</evidence>
<comment type="similarity">
    <text evidence="1 7">Belongs to the Lgt family.</text>
</comment>
<evidence type="ECO:0000256" key="4">
    <source>
        <dbReference type="ARBA" id="ARBA00022692"/>
    </source>
</evidence>
<dbReference type="PROSITE" id="PS01311">
    <property type="entry name" value="LGT"/>
    <property type="match status" value="1"/>
</dbReference>
<accession>A0A3N1KZK9</accession>
<feature type="transmembrane region" description="Helical" evidence="7">
    <location>
        <begin position="239"/>
        <end position="262"/>
    </location>
</feature>
<keyword evidence="8" id="KW-0449">Lipoprotein</keyword>
<reference evidence="8 9" key="1">
    <citation type="submission" date="2018-11" db="EMBL/GenBank/DDBJ databases">
        <title>Genomic Encyclopedia of Type Strains, Phase IV (KMG-IV): sequencing the most valuable type-strain genomes for metagenomic binning, comparative biology and taxonomic classification.</title>
        <authorList>
            <person name="Goeker M."/>
        </authorList>
    </citation>
    <scope>NUCLEOTIDE SEQUENCE [LARGE SCALE GENOMIC DNA]</scope>
    <source>
        <strain evidence="8 9">DSM 5900</strain>
    </source>
</reference>
<dbReference type="InterPro" id="IPR001640">
    <property type="entry name" value="Lgt"/>
</dbReference>
<feature type="transmembrane region" description="Helical" evidence="7">
    <location>
        <begin position="22"/>
        <end position="44"/>
    </location>
</feature>
<evidence type="ECO:0000256" key="7">
    <source>
        <dbReference type="HAMAP-Rule" id="MF_01147"/>
    </source>
</evidence>
<feature type="transmembrane region" description="Helical" evidence="7">
    <location>
        <begin position="182"/>
        <end position="203"/>
    </location>
</feature>
<dbReference type="NCBIfam" id="TIGR00544">
    <property type="entry name" value="lgt"/>
    <property type="match status" value="1"/>
</dbReference>
<dbReference type="GO" id="GO:0008961">
    <property type="term" value="F:phosphatidylglycerol-prolipoprotein diacylglyceryl transferase activity"/>
    <property type="evidence" value="ECO:0007669"/>
    <property type="project" value="UniProtKB-UniRule"/>
</dbReference>
<comment type="pathway">
    <text evidence="7">Protein modification; lipoprotein biosynthesis (diacylglyceryl transfer).</text>
</comment>
<comment type="subcellular location">
    <subcellularLocation>
        <location evidence="7">Cell membrane</location>
        <topology evidence="7">Multi-pass membrane protein</topology>
    </subcellularLocation>
</comment>
<dbReference type="Pfam" id="PF01790">
    <property type="entry name" value="LGT"/>
    <property type="match status" value="1"/>
</dbReference>
<gene>
    <name evidence="7" type="primary">lgt</name>
    <name evidence="8" type="ORF">EDC65_3972</name>
</gene>
<feature type="binding site" evidence="7">
    <location>
        <position position="147"/>
    </location>
    <ligand>
        <name>a 1,2-diacyl-sn-glycero-3-phospho-(1'-sn-glycerol)</name>
        <dbReference type="ChEBI" id="CHEBI:64716"/>
    </ligand>
</feature>
<evidence type="ECO:0000256" key="6">
    <source>
        <dbReference type="ARBA" id="ARBA00023136"/>
    </source>
</evidence>
<dbReference type="EC" id="2.5.1.145" evidence="7"/>
<sequence length="269" mass="29792">MVFAIPFPAIDPVLVQVGPFAIRWYALAYIAGIIIGWRYTLVLAQRGPKPATGPAVTARDMDDFIVWATLGIVLGGRLGYVLFYKPGYYLYNPLEALQVWHGGMSFHGGLVGVILAMLLFARRRGLEYWRLADIVAAATPIGLFFGRLANFVNGELFGRTSDVPWAMVFPHGGPLPRHPSQLYQAFFEGICVFAVLAVLEWVFRVRERPGTLAGAFLVSYGFARIVGELFREPDAHLGFLFLGVTMGQLLSLPMVLFGAWLIQRGRRAA</sequence>
<evidence type="ECO:0000256" key="1">
    <source>
        <dbReference type="ARBA" id="ARBA00007150"/>
    </source>
</evidence>
<dbReference type="HAMAP" id="MF_01147">
    <property type="entry name" value="Lgt"/>
    <property type="match status" value="1"/>
</dbReference>
<organism evidence="8 9">
    <name type="scientific">Stella humosa</name>
    <dbReference type="NCBI Taxonomy" id="94"/>
    <lineage>
        <taxon>Bacteria</taxon>
        <taxon>Pseudomonadati</taxon>
        <taxon>Pseudomonadota</taxon>
        <taxon>Alphaproteobacteria</taxon>
        <taxon>Rhodospirillales</taxon>
        <taxon>Stellaceae</taxon>
        <taxon>Stella</taxon>
    </lineage>
</organism>
<dbReference type="AlphaFoldDB" id="A0A3N1KZK9"/>
<dbReference type="PANTHER" id="PTHR30589:SF0">
    <property type="entry name" value="PHOSPHATIDYLGLYCEROL--PROLIPOPROTEIN DIACYLGLYCERYL TRANSFERASE"/>
    <property type="match status" value="1"/>
</dbReference>
<comment type="catalytic activity">
    <reaction evidence="7">
        <text>L-cysteinyl-[prolipoprotein] + a 1,2-diacyl-sn-glycero-3-phospho-(1'-sn-glycerol) = an S-1,2-diacyl-sn-glyceryl-L-cysteinyl-[prolipoprotein] + sn-glycerol 1-phosphate + H(+)</text>
        <dbReference type="Rhea" id="RHEA:56712"/>
        <dbReference type="Rhea" id="RHEA-COMP:14679"/>
        <dbReference type="Rhea" id="RHEA-COMP:14680"/>
        <dbReference type="ChEBI" id="CHEBI:15378"/>
        <dbReference type="ChEBI" id="CHEBI:29950"/>
        <dbReference type="ChEBI" id="CHEBI:57685"/>
        <dbReference type="ChEBI" id="CHEBI:64716"/>
        <dbReference type="ChEBI" id="CHEBI:140658"/>
        <dbReference type="EC" id="2.5.1.145"/>
    </reaction>
</comment>
<evidence type="ECO:0000256" key="3">
    <source>
        <dbReference type="ARBA" id="ARBA00022679"/>
    </source>
</evidence>
<dbReference type="OrthoDB" id="871140at2"/>
<keyword evidence="5 7" id="KW-1133">Transmembrane helix</keyword>
<evidence type="ECO:0000313" key="9">
    <source>
        <dbReference type="Proteomes" id="UP000278222"/>
    </source>
</evidence>
<keyword evidence="4 7" id="KW-0812">Transmembrane</keyword>
<feature type="transmembrane region" description="Helical" evidence="7">
    <location>
        <begin position="210"/>
        <end position="227"/>
    </location>
</feature>
<dbReference type="GO" id="GO:0005886">
    <property type="term" value="C:plasma membrane"/>
    <property type="evidence" value="ECO:0007669"/>
    <property type="project" value="UniProtKB-SubCell"/>
</dbReference>
<keyword evidence="2 7" id="KW-1003">Cell membrane</keyword>
<dbReference type="UniPathway" id="UPA00664"/>
<comment type="function">
    <text evidence="7">Catalyzes the transfer of the diacylglyceryl group from phosphatidylglycerol to the sulfhydryl group of the N-terminal cysteine of a prolipoprotein, the first step in the formation of mature lipoproteins.</text>
</comment>
<proteinExistence type="inferred from homology"/>
<keyword evidence="9" id="KW-1185">Reference proteome</keyword>
<feature type="transmembrane region" description="Helical" evidence="7">
    <location>
        <begin position="64"/>
        <end position="84"/>
    </location>
</feature>
<feature type="transmembrane region" description="Helical" evidence="7">
    <location>
        <begin position="104"/>
        <end position="121"/>
    </location>
</feature>
<dbReference type="GO" id="GO:0042158">
    <property type="term" value="P:lipoprotein biosynthetic process"/>
    <property type="evidence" value="ECO:0007669"/>
    <property type="project" value="UniProtKB-UniRule"/>
</dbReference>
<dbReference type="PANTHER" id="PTHR30589">
    <property type="entry name" value="PROLIPOPROTEIN DIACYLGLYCERYL TRANSFERASE"/>
    <property type="match status" value="1"/>
</dbReference>
<comment type="caution">
    <text evidence="8">The sequence shown here is derived from an EMBL/GenBank/DDBJ whole genome shotgun (WGS) entry which is preliminary data.</text>
</comment>
<name>A0A3N1KZK9_9PROT</name>